<dbReference type="AlphaFoldDB" id="A0A1C7N146"/>
<comment type="caution">
    <text evidence="1">The sequence shown here is derived from an EMBL/GenBank/DDBJ whole genome shotgun (WGS) entry which is preliminary data.</text>
</comment>
<dbReference type="InParanoid" id="A0A1C7N146"/>
<evidence type="ECO:0000313" key="1">
    <source>
        <dbReference type="EMBL" id="OBZ82820.1"/>
    </source>
</evidence>
<sequence length="277" mass="31863">MNNLDEKCNLTIFKTKDYVEDFNTGVKSLMTKARLLELSDIHRRWWINEHSQQTDNQEERTVSQRSSWTNCIAALKNAFLLSEGNHKKMSFLVNSLNSMLEEFDNMIDGDSLNPDVGFLPSFEVRTPEKEKAGEEVKVAKELGLKDVQKDESYNDATIEINDDEESPLLIDTTIKKRRKDEKVDEKEIFIPRKRIRATHKTLPFDIHSSIPRNDITEAFGPVGDGYCGFRSASFLVYALEKNKKIYQNSLEMNFEDVEKVIARGIDVETTVTKSNRA</sequence>
<protein>
    <submittedName>
        <fullName evidence="1">Uncharacterized protein</fullName>
    </submittedName>
</protein>
<dbReference type="EMBL" id="LUGH01000781">
    <property type="protein sequence ID" value="OBZ82820.1"/>
    <property type="molecule type" value="Genomic_DNA"/>
</dbReference>
<name>A0A1C7N146_9FUNG</name>
<gene>
    <name evidence="1" type="ORF">A0J61_09132</name>
</gene>
<proteinExistence type="predicted"/>
<dbReference type="Proteomes" id="UP000093000">
    <property type="component" value="Unassembled WGS sequence"/>
</dbReference>
<dbReference type="OrthoDB" id="2286663at2759"/>
<accession>A0A1C7N146</accession>
<evidence type="ECO:0000313" key="2">
    <source>
        <dbReference type="Proteomes" id="UP000093000"/>
    </source>
</evidence>
<keyword evidence="2" id="KW-1185">Reference proteome</keyword>
<organism evidence="1 2">
    <name type="scientific">Choanephora cucurbitarum</name>
    <dbReference type="NCBI Taxonomy" id="101091"/>
    <lineage>
        <taxon>Eukaryota</taxon>
        <taxon>Fungi</taxon>
        <taxon>Fungi incertae sedis</taxon>
        <taxon>Mucoromycota</taxon>
        <taxon>Mucoromycotina</taxon>
        <taxon>Mucoromycetes</taxon>
        <taxon>Mucorales</taxon>
        <taxon>Mucorineae</taxon>
        <taxon>Choanephoraceae</taxon>
        <taxon>Choanephoroideae</taxon>
        <taxon>Choanephora</taxon>
    </lineage>
</organism>
<reference evidence="1 2" key="1">
    <citation type="submission" date="2016-03" db="EMBL/GenBank/DDBJ databases">
        <title>Choanephora cucurbitarum.</title>
        <authorList>
            <person name="Min B."/>
            <person name="Park H."/>
            <person name="Park J.-H."/>
            <person name="Shin H.-D."/>
            <person name="Choi I.-G."/>
        </authorList>
    </citation>
    <scope>NUCLEOTIDE SEQUENCE [LARGE SCALE GENOMIC DNA]</scope>
    <source>
        <strain evidence="1 2">KUS-F28377</strain>
    </source>
</reference>